<reference evidence="4" key="1">
    <citation type="submission" date="2020-04" db="EMBL/GenBank/DDBJ databases">
        <authorList>
            <person name="Chiriac C."/>
            <person name="Salcher M."/>
            <person name="Ghai R."/>
            <person name="Kavagutti S V."/>
        </authorList>
    </citation>
    <scope>NUCLEOTIDE SEQUENCE</scope>
</reference>
<evidence type="ECO:0000256" key="3">
    <source>
        <dbReference type="ARBA" id="ARBA00023219"/>
    </source>
</evidence>
<keyword evidence="3" id="KW-0231">Viral genome packaging</keyword>
<keyword evidence="1" id="KW-1188">Viral release from host cell</keyword>
<proteinExistence type="predicted"/>
<protein>
    <submittedName>
        <fullName evidence="4">Portal_HK97, phage portal protein, HK97 family</fullName>
    </submittedName>
</protein>
<dbReference type="Gene3D" id="1.20.1270.210">
    <property type="match status" value="1"/>
</dbReference>
<dbReference type="Pfam" id="PF04860">
    <property type="entry name" value="Phage_portal"/>
    <property type="match status" value="1"/>
</dbReference>
<dbReference type="Gene3D" id="3.30.1120.70">
    <property type="match status" value="1"/>
</dbReference>
<keyword evidence="1" id="KW-0118">Viral capsid assembly</keyword>
<dbReference type="EMBL" id="LR796818">
    <property type="protein sequence ID" value="CAB4168178.1"/>
    <property type="molecule type" value="Genomic_DNA"/>
</dbReference>
<dbReference type="InterPro" id="IPR006944">
    <property type="entry name" value="Phage/GTA_portal"/>
</dbReference>
<accession>A0A6J5PGA3</accession>
<name>A0A6J5PGA3_9CAUD</name>
<organism evidence="4">
    <name type="scientific">uncultured Caudovirales phage</name>
    <dbReference type="NCBI Taxonomy" id="2100421"/>
    <lineage>
        <taxon>Viruses</taxon>
        <taxon>Duplodnaviria</taxon>
        <taxon>Heunggongvirae</taxon>
        <taxon>Uroviricota</taxon>
        <taxon>Caudoviricetes</taxon>
        <taxon>Peduoviridae</taxon>
        <taxon>Maltschvirus</taxon>
        <taxon>Maltschvirus maltsch</taxon>
    </lineage>
</organism>
<gene>
    <name evidence="4" type="ORF">UFOVP874_15</name>
</gene>
<keyword evidence="2" id="KW-1160">Virus entry into host cell</keyword>
<evidence type="ECO:0000256" key="2">
    <source>
        <dbReference type="ARBA" id="ARBA00023009"/>
    </source>
</evidence>
<keyword evidence="2" id="KW-1171">Viral genome ejection through host cell envelope</keyword>
<evidence type="ECO:0000256" key="1">
    <source>
        <dbReference type="ARBA" id="ARBA00022950"/>
    </source>
</evidence>
<dbReference type="Gene3D" id="3.40.140.120">
    <property type="match status" value="1"/>
</dbReference>
<evidence type="ECO:0000313" key="4">
    <source>
        <dbReference type="EMBL" id="CAB4168178.1"/>
    </source>
</evidence>
<keyword evidence="2" id="KW-1162">Viral penetration into host cytoplasm</keyword>
<sequence>MAIRDIFATRKIEAIPPAMTYDVSAAIAPVTSIDSLTGASYFGLGHTATREEAMSIPTIARARGIIASSIASIGLEVIDRSTGMEIEDGTPRVIRTPDPRVPGSATYVWTCEDLLFYGYAYWRITELFADSQRVRSVERIIPSRVTIQTNSVASEIEYYMIDGSPVPNYGLGSLVVFNGNDEGLLNRAGRTIRTGAELERAAAMYAREPVPAMVLKSNGTALPADRIAKLLESWGAARRNRGTAFLNADVTLETVGFDPEKLQLSSARSYIATELARAIGIPAFYVDAETGSSMTYSNANAQRQNLLDFSLIPLMTSISERLSMPDFVPQSQEVRYDLSDYLRGSDLERANIYKTLNSIVDPVTGMPAITVDEIRQAEEMIK</sequence>